<evidence type="ECO:0000256" key="9">
    <source>
        <dbReference type="ARBA" id="ARBA00023018"/>
    </source>
</evidence>
<comment type="subcellular location">
    <subcellularLocation>
        <location evidence="2">Cell junction</location>
    </subcellularLocation>
    <subcellularLocation>
        <location evidence="1">Cytoplasm</location>
        <location evidence="1">Cytoskeleton</location>
    </subcellularLocation>
    <subcellularLocation>
        <location evidence="3">Golgi apparatus</location>
        <location evidence="3">Golgi stack</location>
    </subcellularLocation>
    <subcellularLocation>
        <location evidence="14">Synapse</location>
    </subcellularLocation>
</comment>
<dbReference type="InterPro" id="IPR035899">
    <property type="entry name" value="DBL_dom_sf"/>
</dbReference>
<dbReference type="CDD" id="cd11794">
    <property type="entry name" value="SH3_DNMBP_N1"/>
    <property type="match status" value="1"/>
</dbReference>
<dbReference type="InterPro" id="IPR035820">
    <property type="entry name" value="DNMBP_SH3_C1"/>
</dbReference>
<dbReference type="Pfam" id="PF00018">
    <property type="entry name" value="SH3_1"/>
    <property type="match status" value="1"/>
</dbReference>
<feature type="region of interest" description="Disordered" evidence="17">
    <location>
        <begin position="307"/>
        <end position="342"/>
    </location>
</feature>
<evidence type="ECO:0000256" key="6">
    <source>
        <dbReference type="ARBA" id="ARBA00022490"/>
    </source>
</evidence>
<feature type="compositionally biased region" description="Polar residues" evidence="17">
    <location>
        <begin position="420"/>
        <end position="431"/>
    </location>
</feature>
<feature type="region of interest" description="Disordered" evidence="17">
    <location>
        <begin position="559"/>
        <end position="647"/>
    </location>
</feature>
<evidence type="ECO:0000256" key="17">
    <source>
        <dbReference type="SAM" id="MobiDB-lite"/>
    </source>
</evidence>
<keyword evidence="10" id="KW-0333">Golgi apparatus</keyword>
<keyword evidence="12" id="KW-0206">Cytoskeleton</keyword>
<dbReference type="GeneID" id="107121148"/>
<dbReference type="SMART" id="SM00325">
    <property type="entry name" value="RhoGEF"/>
    <property type="match status" value="1"/>
</dbReference>
<dbReference type="Gene3D" id="1.20.900.10">
    <property type="entry name" value="Dbl homology (DH) domain"/>
    <property type="match status" value="1"/>
</dbReference>
<evidence type="ECO:0000256" key="13">
    <source>
        <dbReference type="ARBA" id="ARBA00032587"/>
    </source>
</evidence>
<evidence type="ECO:0000259" key="19">
    <source>
        <dbReference type="PROSITE" id="PS50010"/>
    </source>
</evidence>
<feature type="domain" description="BAR" evidence="20">
    <location>
        <begin position="963"/>
        <end position="1172"/>
    </location>
</feature>
<evidence type="ECO:0000256" key="3">
    <source>
        <dbReference type="ARBA" id="ARBA00004348"/>
    </source>
</evidence>
<dbReference type="Pfam" id="PF00621">
    <property type="entry name" value="RhoGEF"/>
    <property type="match status" value="1"/>
</dbReference>
<keyword evidence="5 15" id="KW-0728">SH3 domain</keyword>
<dbReference type="PROSITE" id="PS00741">
    <property type="entry name" value="DH_1"/>
    <property type="match status" value="1"/>
</dbReference>
<feature type="domain" description="SH3" evidence="18">
    <location>
        <begin position="144"/>
        <end position="203"/>
    </location>
</feature>
<feature type="coiled-coil region" evidence="16">
    <location>
        <begin position="653"/>
        <end position="710"/>
    </location>
</feature>
<dbReference type="RefSeq" id="XP_015279500.1">
    <property type="nucleotide sequence ID" value="XM_015424014.1"/>
</dbReference>
<dbReference type="Pfam" id="PF14604">
    <property type="entry name" value="SH3_9"/>
    <property type="match status" value="3"/>
</dbReference>
<dbReference type="InterPro" id="IPR035817">
    <property type="entry name" value="DNMBP_SH3_N1"/>
</dbReference>
<dbReference type="SUPFAM" id="SSF50044">
    <property type="entry name" value="SH3-domain"/>
    <property type="match status" value="6"/>
</dbReference>
<evidence type="ECO:0000259" key="18">
    <source>
        <dbReference type="PROSITE" id="PS50002"/>
    </source>
</evidence>
<dbReference type="Gene3D" id="1.20.1270.60">
    <property type="entry name" value="Arfaptin homology (AH) domain/BAR domain"/>
    <property type="match status" value="1"/>
</dbReference>
<dbReference type="CDD" id="cd00160">
    <property type="entry name" value="RhoGEF"/>
    <property type="match status" value="1"/>
</dbReference>
<dbReference type="InterPro" id="IPR001331">
    <property type="entry name" value="GDS_CDC24_CS"/>
</dbReference>
<proteinExistence type="predicted"/>
<feature type="domain" description="SH3" evidence="18">
    <location>
        <begin position="2"/>
        <end position="61"/>
    </location>
</feature>
<feature type="compositionally biased region" description="Basic and acidic residues" evidence="17">
    <location>
        <begin position="1417"/>
        <end position="1426"/>
    </location>
</feature>
<dbReference type="InterPro" id="IPR035819">
    <property type="entry name" value="DNMBP_SH3_N3"/>
</dbReference>
<evidence type="ECO:0000256" key="1">
    <source>
        <dbReference type="ARBA" id="ARBA00004245"/>
    </source>
</evidence>
<evidence type="ECO:0000256" key="16">
    <source>
        <dbReference type="SAM" id="Coils"/>
    </source>
</evidence>
<feature type="region of interest" description="Disordered" evidence="17">
    <location>
        <begin position="464"/>
        <end position="490"/>
    </location>
</feature>
<dbReference type="PANTHER" id="PTHR22834:SF19">
    <property type="entry name" value="DYNAMIN-BINDING PROTEIN"/>
    <property type="match status" value="1"/>
</dbReference>
<feature type="domain" description="SH3" evidence="18">
    <location>
        <begin position="242"/>
        <end position="301"/>
    </location>
</feature>
<evidence type="ECO:0000313" key="22">
    <source>
        <dbReference type="RefSeq" id="XP_015279500.1"/>
    </source>
</evidence>
<dbReference type="CDD" id="cd12141">
    <property type="entry name" value="SH3_DNMBP_C2"/>
    <property type="match status" value="1"/>
</dbReference>
<feature type="region of interest" description="Disordered" evidence="17">
    <location>
        <begin position="1379"/>
        <end position="1426"/>
    </location>
</feature>
<feature type="domain" description="SH3" evidence="18">
    <location>
        <begin position="66"/>
        <end position="126"/>
    </location>
</feature>
<keyword evidence="6" id="KW-0963">Cytoplasm</keyword>
<feature type="domain" description="DH" evidence="19">
    <location>
        <begin position="739"/>
        <end position="922"/>
    </location>
</feature>
<dbReference type="Pfam" id="PF07653">
    <property type="entry name" value="SH3_2"/>
    <property type="match status" value="1"/>
</dbReference>
<dbReference type="InterPro" id="IPR051492">
    <property type="entry name" value="Dynamin-Rho_GEF"/>
</dbReference>
<evidence type="ECO:0000256" key="12">
    <source>
        <dbReference type="ARBA" id="ARBA00023212"/>
    </source>
</evidence>
<dbReference type="Pfam" id="PF03114">
    <property type="entry name" value="BAR"/>
    <property type="match status" value="1"/>
</dbReference>
<dbReference type="CDD" id="cd07589">
    <property type="entry name" value="BAR_DNMBP"/>
    <property type="match status" value="1"/>
</dbReference>
<dbReference type="CDD" id="cd11796">
    <property type="entry name" value="SH3_DNMBP_N3"/>
    <property type="match status" value="1"/>
</dbReference>
<evidence type="ECO:0000256" key="5">
    <source>
        <dbReference type="ARBA" id="ARBA00022443"/>
    </source>
</evidence>
<dbReference type="Gene3D" id="2.30.30.40">
    <property type="entry name" value="SH3 Domains"/>
    <property type="match status" value="6"/>
</dbReference>
<reference evidence="22" key="1">
    <citation type="submission" date="2025-08" db="UniProtKB">
        <authorList>
            <consortium name="RefSeq"/>
        </authorList>
    </citation>
    <scope>IDENTIFICATION</scope>
</reference>
<dbReference type="Proteomes" id="UP000694871">
    <property type="component" value="Unplaced"/>
</dbReference>
<dbReference type="InterPro" id="IPR036028">
    <property type="entry name" value="SH3-like_dom_sf"/>
</dbReference>
<dbReference type="InterPro" id="IPR001452">
    <property type="entry name" value="SH3_domain"/>
</dbReference>
<dbReference type="PROSITE" id="PS51021">
    <property type="entry name" value="BAR"/>
    <property type="match status" value="1"/>
</dbReference>
<evidence type="ECO:0000256" key="14">
    <source>
        <dbReference type="ARBA" id="ARBA00034103"/>
    </source>
</evidence>
<evidence type="ECO:0000256" key="15">
    <source>
        <dbReference type="PROSITE-ProRule" id="PRU00192"/>
    </source>
</evidence>
<dbReference type="SUPFAM" id="SSF103657">
    <property type="entry name" value="BAR/IMD domain-like"/>
    <property type="match status" value="1"/>
</dbReference>
<feature type="region of interest" description="Disordered" evidence="17">
    <location>
        <begin position="1309"/>
        <end position="1337"/>
    </location>
</feature>
<gene>
    <name evidence="22" type="primary">DNMBP</name>
</gene>
<protein>
    <recommendedName>
        <fullName evidence="4">Dynamin-binding protein</fullName>
    </recommendedName>
    <alternativeName>
        <fullName evidence="13">Scaffold protein Tuba</fullName>
    </alternativeName>
</protein>
<dbReference type="InterPro" id="IPR035818">
    <property type="entry name" value="DNMBP_SH3_N2"/>
</dbReference>
<organism evidence="21 22">
    <name type="scientific">Gekko japonicus</name>
    <name type="common">Schlegel's Japanese gecko</name>
    <dbReference type="NCBI Taxonomy" id="146911"/>
    <lineage>
        <taxon>Eukaryota</taxon>
        <taxon>Metazoa</taxon>
        <taxon>Chordata</taxon>
        <taxon>Craniata</taxon>
        <taxon>Vertebrata</taxon>
        <taxon>Euteleostomi</taxon>
        <taxon>Lepidosauria</taxon>
        <taxon>Squamata</taxon>
        <taxon>Bifurcata</taxon>
        <taxon>Gekkota</taxon>
        <taxon>Gekkonidae</taxon>
        <taxon>Gekkoninae</taxon>
        <taxon>Gekko</taxon>
    </lineage>
</organism>
<keyword evidence="21" id="KW-1185">Reference proteome</keyword>
<evidence type="ECO:0000259" key="20">
    <source>
        <dbReference type="PROSITE" id="PS51021"/>
    </source>
</evidence>
<dbReference type="InterPro" id="IPR000219">
    <property type="entry name" value="DH_dom"/>
</dbReference>
<keyword evidence="7" id="KW-0344">Guanine-nucleotide releasing factor</keyword>
<evidence type="ECO:0000256" key="11">
    <source>
        <dbReference type="ARBA" id="ARBA00023054"/>
    </source>
</evidence>
<accession>A0ABM1L0L3</accession>
<dbReference type="PROSITE" id="PS50010">
    <property type="entry name" value="DH_2"/>
    <property type="match status" value="1"/>
</dbReference>
<evidence type="ECO:0000256" key="10">
    <source>
        <dbReference type="ARBA" id="ARBA00023034"/>
    </source>
</evidence>
<dbReference type="PRINTS" id="PR00499">
    <property type="entry name" value="P67PHOX"/>
</dbReference>
<dbReference type="InterPro" id="IPR004148">
    <property type="entry name" value="BAR_dom"/>
</dbReference>
<evidence type="ECO:0000256" key="2">
    <source>
        <dbReference type="ARBA" id="ARBA00004282"/>
    </source>
</evidence>
<feature type="domain" description="SH3" evidence="18">
    <location>
        <begin position="1429"/>
        <end position="1492"/>
    </location>
</feature>
<keyword evidence="9" id="KW-0770">Synapse</keyword>
<dbReference type="SMART" id="SM00721">
    <property type="entry name" value="BAR"/>
    <property type="match status" value="1"/>
</dbReference>
<feature type="region of interest" description="Disordered" evidence="17">
    <location>
        <begin position="400"/>
        <end position="431"/>
    </location>
</feature>
<evidence type="ECO:0000313" key="21">
    <source>
        <dbReference type="Proteomes" id="UP000694871"/>
    </source>
</evidence>
<dbReference type="PROSITE" id="PS50002">
    <property type="entry name" value="SH3"/>
    <property type="match status" value="6"/>
</dbReference>
<name>A0ABM1L0L3_GEKJA</name>
<sequence>MEAGSVVRAVFDFCPSVSEELPLFVGDVTEVLAVIDEFWLFGKKEGVTGQFPSSFVEPVDVPVLKQGEKLFVCTSNFTSQEPGSLTLQRGDLVVLDDSAASPWLQGRNYWGARGFFPSSCVRELCLSAYGPRSPYGTILEIPPYALGQARAVMGLSAQLEEELDFREGDVITIVGIPEPGWFEGELRGRRGIFPEGFVELLGPLKPASNVDEPVASEIHRINGVKEMHPQAEEKSWSDGEELPGPYGVALYQFQALEPAELNFEVGDRIRILGVLEDGWLEGELRGRCGIFPHRFVRLEEGIKLPREKWESGGTPKGLGSEAESAHRAGAPAEWEEPGWSSVCPEEKPPHLTVGQEDLFDSDLKQNELLNHQNKGCLEPFSSDVSGLPSLDTAKAVNGVSSISQSSHQPKRQPCCLVGSPESSQSPRTSWGHSEVRSLSEWDGDAHHVPHKNILPEDLANCADVQRRKPKSRSSSFSGTHEGLDTWPVWRGTRAERPQGVLHGESCGDLDSKLTEQLAQFEQSLASPNSHGTPQRDVSRHFSILDFNSEKDIVRGSVEHAAQRRKVLRPPPPRPSTPASVPLYSPAGHSPRTSPPSQALPISVRPSRPAPLPPPSSQRRSPVPAKLQPVAKEGQGSTDEPGGAPQCPSLLSHIQELEQELEVYGKTQAELSAMLEQPQDELGQAETLENLDFCHSKMASLHQELQELREMTLLSSQPTSLEAAATTASTPNPEKRMLEKRAKVIEELLQTERDYIRDLEMCVQKVQMPLQEAQVPHVDCEGLFGNIQGVIAFSKQLLSALEAADAVGPVFLALRAELEDVYKVHCQNHDEAIALLEAYEKDERVQKHLLESLESLRSLYSAWGCTNYIDLGSFLIKPVQRVMRYPLLLMELLNATPESHPDRAPLAAAVLAVKEINCNINEYKRRKDLVMKYRKTDDDSLIEKISKLNFHSIIKKSNRVSSHLKHLTGFAPQLKDEAFEETEKNFRMQERLIKSFIRDLSLYLQHVRESACVKVTAAVSMWDLCMEKSSAELEQFQKVHRFISDQLFSDFKERTERLVITPLNQLLNMFAGPHKLVQKRFDKLLDFHTCTERAERLKDKRTLEELQSARNNYEALNTQLLDELPKFQCCAKELFTSCLRGYAEAHCDFVHLALQELQPLLSLLQVVGREGNLVAIFQEEHSRVLQQLQVFTFFPETISPARKPFERKSLERQSARRQPLLGMPSYMLQSEDLRTALLARYPPDKLFQAERNFNAAQELDVSLLEGDLVGVIKKKDPMGSQNRWLIDNGVTKGFVYSSFLKPYNPRCSHSDASVGSYSSSESEHSGSSSRGSSAPSSILSNASVNITQKPTQDSGSQGDLSSALQALSEVDAVCSQMDPAVESAQPPRVVPASRRYSSPDSRNGHTARAKARAMPSLEDGHSRMKNSESKGNQVYYAVYTFKGRNSNELSITANQRLKILQFEDITGNQEWWLAEAHGRRGYVPSSYIRKTEYT</sequence>
<dbReference type="InterPro" id="IPR027267">
    <property type="entry name" value="AH/BAR_dom_sf"/>
</dbReference>
<evidence type="ECO:0000256" key="4">
    <source>
        <dbReference type="ARBA" id="ARBA00018186"/>
    </source>
</evidence>
<dbReference type="PANTHER" id="PTHR22834">
    <property type="entry name" value="NUCLEAR FUSION PROTEIN FUS2"/>
    <property type="match status" value="1"/>
</dbReference>
<dbReference type="CDD" id="cd11798">
    <property type="entry name" value="SH3_DNMBP_C1"/>
    <property type="match status" value="1"/>
</dbReference>
<dbReference type="SUPFAM" id="SSF48065">
    <property type="entry name" value="DBL homology domain (DH-domain)"/>
    <property type="match status" value="1"/>
</dbReference>
<evidence type="ECO:0000256" key="8">
    <source>
        <dbReference type="ARBA" id="ARBA00022949"/>
    </source>
</evidence>
<dbReference type="CDD" id="cd11795">
    <property type="entry name" value="SH3_DNMBP_N2"/>
    <property type="match status" value="1"/>
</dbReference>
<dbReference type="SMART" id="SM00326">
    <property type="entry name" value="SH3"/>
    <property type="match status" value="6"/>
</dbReference>
<evidence type="ECO:0000256" key="7">
    <source>
        <dbReference type="ARBA" id="ARBA00022658"/>
    </source>
</evidence>
<feature type="domain" description="SH3" evidence="18">
    <location>
        <begin position="1241"/>
        <end position="1304"/>
    </location>
</feature>
<keyword evidence="11 16" id="KW-0175">Coiled coil</keyword>
<keyword evidence="8" id="KW-0965">Cell junction</keyword>